<evidence type="ECO:0000313" key="2">
    <source>
        <dbReference type="Proteomes" id="UP001635816"/>
    </source>
</evidence>
<dbReference type="EMBL" id="JBKBDD010000020">
    <property type="protein sequence ID" value="MFN6548153.1"/>
    <property type="molecule type" value="Genomic_DNA"/>
</dbReference>
<name>A0ABW9LJH5_9MYCO</name>
<accession>A0ABW9LJH5</accession>
<reference evidence="1 2" key="1">
    <citation type="submission" date="2024-12" db="EMBL/GenBank/DDBJ databases">
        <title>The coexistence of Mycolicibacterium septicum and Mycolicibacterium nivoides in clinical samples.</title>
        <authorList>
            <person name="Wang C."/>
            <person name="Feng Y."/>
            <person name="Zong Z."/>
        </authorList>
    </citation>
    <scope>NUCLEOTIDE SEQUENCE [LARGE SCALE GENOMIC DNA]</scope>
    <source>
        <strain evidence="1 2">120309</strain>
    </source>
</reference>
<gene>
    <name evidence="1" type="ORF">ACK4CT_33820</name>
</gene>
<dbReference type="RefSeq" id="WP_409545693.1">
    <property type="nucleotide sequence ID" value="NZ_JBKBDD010000020.1"/>
</dbReference>
<proteinExistence type="predicted"/>
<protein>
    <submittedName>
        <fullName evidence="1">Uncharacterized protein</fullName>
    </submittedName>
</protein>
<sequence length="136" mass="14970">MAVLPITQLVRNAIARVLVDAAPEALSTPEVLSRLLQAFGCNHEYRRTHDDPQYVDDLPHGCNAVPKFSCRGGCWHNQAYPNLRALARHGSLQWAAAGYPRREAHWHYIPNPVDADDAPTVDVVGPEIVDLDAPGT</sequence>
<keyword evidence="2" id="KW-1185">Reference proteome</keyword>
<comment type="caution">
    <text evidence="1">The sequence shown here is derived from an EMBL/GenBank/DDBJ whole genome shotgun (WGS) entry which is preliminary data.</text>
</comment>
<organism evidence="1 2">
    <name type="scientific">Mycolicibacterium nivoides</name>
    <dbReference type="NCBI Taxonomy" id="2487344"/>
    <lineage>
        <taxon>Bacteria</taxon>
        <taxon>Bacillati</taxon>
        <taxon>Actinomycetota</taxon>
        <taxon>Actinomycetes</taxon>
        <taxon>Mycobacteriales</taxon>
        <taxon>Mycobacteriaceae</taxon>
        <taxon>Mycolicibacterium</taxon>
    </lineage>
</organism>
<dbReference type="Proteomes" id="UP001635816">
    <property type="component" value="Unassembled WGS sequence"/>
</dbReference>
<evidence type="ECO:0000313" key="1">
    <source>
        <dbReference type="EMBL" id="MFN6548153.1"/>
    </source>
</evidence>